<dbReference type="Gene3D" id="2.40.50.100">
    <property type="match status" value="1"/>
</dbReference>
<feature type="domain" description="CusB-like beta-barrel" evidence="7">
    <location>
        <begin position="244"/>
        <end position="320"/>
    </location>
</feature>
<feature type="region of interest" description="Disordered" evidence="3">
    <location>
        <begin position="481"/>
        <end position="553"/>
    </location>
</feature>
<proteinExistence type="inferred from homology"/>
<dbReference type="EMBL" id="CP140158">
    <property type="protein sequence ID" value="WQG84693.1"/>
    <property type="molecule type" value="Genomic_DNA"/>
</dbReference>
<dbReference type="Pfam" id="PF25869">
    <property type="entry name" value="3HB_CusB"/>
    <property type="match status" value="1"/>
</dbReference>
<dbReference type="InterPro" id="IPR051909">
    <property type="entry name" value="MFP_Cation_Efflux"/>
</dbReference>
<feature type="domain" description="Multidrug resistance protein MdtA-like C-terminal permuted SH3" evidence="8">
    <location>
        <begin position="327"/>
        <end position="382"/>
    </location>
</feature>
<dbReference type="SUPFAM" id="SSF111369">
    <property type="entry name" value="HlyD-like secretion proteins"/>
    <property type="match status" value="1"/>
</dbReference>
<evidence type="ECO:0000313" key="9">
    <source>
        <dbReference type="EMBL" id="WQG84693.1"/>
    </source>
</evidence>
<dbReference type="Pfam" id="PF25954">
    <property type="entry name" value="Beta-barrel_RND_2"/>
    <property type="match status" value="1"/>
</dbReference>
<dbReference type="RefSeq" id="WP_018625697.1">
    <property type="nucleotide sequence ID" value="NZ_CP140158.1"/>
</dbReference>
<dbReference type="Proteomes" id="UP001324185">
    <property type="component" value="Chromosome"/>
</dbReference>
<feature type="domain" description="Heavy metal binding" evidence="4">
    <location>
        <begin position="45"/>
        <end position="71"/>
    </location>
</feature>
<dbReference type="InterPro" id="IPR045800">
    <property type="entry name" value="HMBD"/>
</dbReference>
<gene>
    <name evidence="9" type="ORF">SR900_09490</name>
</gene>
<evidence type="ECO:0000259" key="5">
    <source>
        <dbReference type="Pfam" id="PF25869"/>
    </source>
</evidence>
<evidence type="ECO:0000259" key="6">
    <source>
        <dbReference type="Pfam" id="PF25919"/>
    </source>
</evidence>
<feature type="domain" description="CusB-like three alpha-helical bundle" evidence="5">
    <location>
        <begin position="160"/>
        <end position="206"/>
    </location>
</feature>
<evidence type="ECO:0000259" key="4">
    <source>
        <dbReference type="Pfam" id="PF19335"/>
    </source>
</evidence>
<dbReference type="Gene3D" id="6.10.140.730">
    <property type="match status" value="1"/>
</dbReference>
<comment type="similarity">
    <text evidence="1">Belongs to the membrane fusion protein (MFP) (TC 8.A.1) family.</text>
</comment>
<dbReference type="InterPro" id="IPR042230">
    <property type="entry name" value="CusF_sf"/>
</dbReference>
<feature type="domain" description="CusB-like barrel-sandwich hybrid" evidence="6">
    <location>
        <begin position="125"/>
        <end position="239"/>
    </location>
</feature>
<keyword evidence="10" id="KW-1185">Reference proteome</keyword>
<dbReference type="InterPro" id="IPR006143">
    <property type="entry name" value="RND_pump_MFP"/>
</dbReference>
<organism evidence="9 10">
    <name type="scientific">Kangiella aquimarina</name>
    <dbReference type="NCBI Taxonomy" id="261965"/>
    <lineage>
        <taxon>Bacteria</taxon>
        <taxon>Pseudomonadati</taxon>
        <taxon>Pseudomonadota</taxon>
        <taxon>Gammaproteobacteria</taxon>
        <taxon>Kangiellales</taxon>
        <taxon>Kangiellaceae</taxon>
        <taxon>Kangiella</taxon>
    </lineage>
</organism>
<protein>
    <submittedName>
        <fullName evidence="9">Efflux RND transporter periplasmic adaptor subunit</fullName>
    </submittedName>
</protein>
<evidence type="ECO:0000256" key="1">
    <source>
        <dbReference type="ARBA" id="ARBA00009477"/>
    </source>
</evidence>
<dbReference type="Pfam" id="PF19335">
    <property type="entry name" value="HMBD"/>
    <property type="match status" value="1"/>
</dbReference>
<dbReference type="NCBIfam" id="TIGR01730">
    <property type="entry name" value="RND_mfp"/>
    <property type="match status" value="1"/>
</dbReference>
<keyword evidence="2" id="KW-0813">Transport</keyword>
<dbReference type="InterPro" id="IPR058627">
    <property type="entry name" value="MdtA-like_C"/>
</dbReference>
<dbReference type="Gene3D" id="2.40.30.170">
    <property type="match status" value="1"/>
</dbReference>
<dbReference type="Pfam" id="PF25967">
    <property type="entry name" value="RND-MFP_C"/>
    <property type="match status" value="1"/>
</dbReference>
<sequence length="553" mass="62282">MKKSTLTTVVSAAIVGAVLGVSLSTWLGDSGSSTNNNAGPKEPLYWVAPMDPNYRRDKPGKSPMGMDLVPVYEEAQDSESPGTVSISAAVENNIAVRTDTVKYGTLNNAIKTVGYVQFNQDQLIHIHPRVEGWVEKLFVKASGDPVKKDQPLYELYSPQLVNAQEEYVLALKRNSGELIQAARNRLRALQLPESFIQQLGKKRQVKQTVTFYSPQDGVIDQLSIREGFYVQPGTTMMSIGTLEQVWVEAEVFERQAELLKIGLPVTMSLDYFNGQSWKGEIDYIYPSLDSTNRTLRVRIRFNNPDHKLKPNMFSQIVIHADSDKRQLLVPKEAVIRTQKQDRVVLDLGDGKFKSVEVLLGATGDKFFEVIEGLEEDDRVVTSAQFLIDSESSKSSDFKRLSQEDENESIWVEATINSVMAHHNMLNVSHGPVEQWQWPAMTMDLNTQEDLDLSQLKSGMTVHIEISKLSDGSFMITEIHIPDQNDKQQDEEVDHSTMDHSTMDHSTMDHSTMDHSTMDHSTMDHSTMDHSTMDHSTMDHSTMDHSSTDEENKE</sequence>
<dbReference type="InterPro" id="IPR058791">
    <property type="entry name" value="3HB_CusB"/>
</dbReference>
<evidence type="ECO:0000256" key="3">
    <source>
        <dbReference type="SAM" id="MobiDB-lite"/>
    </source>
</evidence>
<dbReference type="PANTHER" id="PTHR30097:SF15">
    <property type="entry name" value="CATION EFFLUX SYSTEM PROTEIN CUSB"/>
    <property type="match status" value="1"/>
</dbReference>
<reference evidence="9 10" key="1">
    <citation type="submission" date="2023-11" db="EMBL/GenBank/DDBJ databases">
        <title>MicrobeMod: A computational toolkit for identifying prokaryotic methylation and restriction-modification with nanopore sequencing.</title>
        <authorList>
            <person name="Crits-Christoph A."/>
            <person name="Kang S.C."/>
            <person name="Lee H."/>
            <person name="Ostrov N."/>
        </authorList>
    </citation>
    <scope>NUCLEOTIDE SEQUENCE [LARGE SCALE GENOMIC DNA]</scope>
    <source>
        <strain evidence="9 10">DSMZ 16071</strain>
    </source>
</reference>
<dbReference type="Gene3D" id="2.40.50.320">
    <property type="entry name" value="Copper binding periplasmic protein CusF"/>
    <property type="match status" value="1"/>
</dbReference>
<dbReference type="InterPro" id="IPR058790">
    <property type="entry name" value="BSH_CusB"/>
</dbReference>
<evidence type="ECO:0000313" key="10">
    <source>
        <dbReference type="Proteomes" id="UP001324185"/>
    </source>
</evidence>
<name>A0ABZ0X2T6_9GAMM</name>
<accession>A0ABZ0X2T6</accession>
<dbReference type="Gene3D" id="2.40.420.20">
    <property type="match status" value="1"/>
</dbReference>
<dbReference type="PANTHER" id="PTHR30097">
    <property type="entry name" value="CATION EFFLUX SYSTEM PROTEIN CUSB"/>
    <property type="match status" value="1"/>
</dbReference>
<dbReference type="Pfam" id="PF11604">
    <property type="entry name" value="CusF_Ec"/>
    <property type="match status" value="1"/>
</dbReference>
<evidence type="ECO:0000256" key="2">
    <source>
        <dbReference type="ARBA" id="ARBA00022448"/>
    </source>
</evidence>
<dbReference type="Pfam" id="PF25919">
    <property type="entry name" value="BSH_CusB"/>
    <property type="match status" value="1"/>
</dbReference>
<evidence type="ECO:0000259" key="7">
    <source>
        <dbReference type="Pfam" id="PF25954"/>
    </source>
</evidence>
<dbReference type="InterPro" id="IPR021647">
    <property type="entry name" value="CusF_Ec"/>
</dbReference>
<evidence type="ECO:0000259" key="8">
    <source>
        <dbReference type="Pfam" id="PF25967"/>
    </source>
</evidence>
<dbReference type="InterPro" id="IPR058792">
    <property type="entry name" value="Beta-barrel_RND_2"/>
</dbReference>